<accession>A0AAE3M2I2</accession>
<feature type="domain" description="D-serine dehydratase-like" evidence="3">
    <location>
        <begin position="249"/>
        <end position="356"/>
    </location>
</feature>
<proteinExistence type="inferred from homology"/>
<evidence type="ECO:0000256" key="2">
    <source>
        <dbReference type="ARBA" id="ARBA00023239"/>
    </source>
</evidence>
<sequence>MPKIKEPTLLLNTDICKRNIRSMNNRVKQWGGYFRPHFKTHQSAQIGEWYKSEGVESITVSSFKMARYFALNGWNDITVALTATILNVDIINDLASKINLNILVEDNATIYALEAALDHPVGVFIKADTGYHRTGIDVSDLSVVKFVLNELKDKKKLIFIGFLTHAGNTYKCKKESEIIEITQNSLNKFLSLKAFLKDDFPLMQLSWGDTPSCSVFDNFYGVDEFRPGNFVFYDYMQSLIGSCMLTDIAVCLAAPVLAVHPVRNEMVMHAGAVHLSKDFVVLEDGTKSYGKAIRISNGKWDVDTVIGEVTSLSQEHGVISLKQNYYSDLNPGDVIGILPVHSCLTANLMKEFLTEDGNLISMME</sequence>
<dbReference type="EC" id="5.1.1.1" evidence="4"/>
<dbReference type="GO" id="GO:0008784">
    <property type="term" value="F:alanine racemase activity"/>
    <property type="evidence" value="ECO:0007669"/>
    <property type="project" value="UniProtKB-EC"/>
</dbReference>
<dbReference type="EMBL" id="JAPDPJ010000007">
    <property type="protein sequence ID" value="MCW3785899.1"/>
    <property type="molecule type" value="Genomic_DNA"/>
</dbReference>
<dbReference type="Gene3D" id="2.40.37.20">
    <property type="entry name" value="D-serine dehydratase-like domain"/>
    <property type="match status" value="1"/>
</dbReference>
<comment type="caution">
    <text evidence="4">The sequence shown here is derived from an EMBL/GenBank/DDBJ whole genome shotgun (WGS) entry which is preliminary data.</text>
</comment>
<dbReference type="SUPFAM" id="SSF51419">
    <property type="entry name" value="PLP-binding barrel"/>
    <property type="match status" value="1"/>
</dbReference>
<reference evidence="4" key="1">
    <citation type="submission" date="2022-10" db="EMBL/GenBank/DDBJ databases">
        <authorList>
            <person name="Yu W.X."/>
        </authorList>
    </citation>
    <scope>NUCLEOTIDE SEQUENCE</scope>
    <source>
        <strain evidence="4">AAT</strain>
    </source>
</reference>
<dbReference type="SMART" id="SM01119">
    <property type="entry name" value="D-ser_dehydrat"/>
    <property type="match status" value="1"/>
</dbReference>
<evidence type="ECO:0000256" key="1">
    <source>
        <dbReference type="ARBA" id="ARBA00005323"/>
    </source>
</evidence>
<dbReference type="InterPro" id="IPR051466">
    <property type="entry name" value="D-amino_acid_metab_enzyme"/>
</dbReference>
<dbReference type="InterPro" id="IPR001608">
    <property type="entry name" value="Ala_racemase_N"/>
</dbReference>
<dbReference type="GO" id="GO:0008721">
    <property type="term" value="F:D-serine ammonia-lyase activity"/>
    <property type="evidence" value="ECO:0007669"/>
    <property type="project" value="TreeGrafter"/>
</dbReference>
<dbReference type="RefSeq" id="WP_301189470.1">
    <property type="nucleotide sequence ID" value="NZ_JAPDPJ010000007.1"/>
</dbReference>
<evidence type="ECO:0000259" key="3">
    <source>
        <dbReference type="SMART" id="SM01119"/>
    </source>
</evidence>
<dbReference type="Pfam" id="PF14031">
    <property type="entry name" value="D-ser_dehydrat"/>
    <property type="match status" value="1"/>
</dbReference>
<keyword evidence="5" id="KW-1185">Reference proteome</keyword>
<dbReference type="Proteomes" id="UP001209229">
    <property type="component" value="Unassembled WGS sequence"/>
</dbReference>
<dbReference type="Pfam" id="PF01168">
    <property type="entry name" value="Ala_racemase_N"/>
    <property type="match status" value="1"/>
</dbReference>
<keyword evidence="4" id="KW-0413">Isomerase</keyword>
<dbReference type="InterPro" id="IPR042208">
    <property type="entry name" value="D-ser_dehydrat-like_sf"/>
</dbReference>
<evidence type="ECO:0000313" key="4">
    <source>
        <dbReference type="EMBL" id="MCW3785899.1"/>
    </source>
</evidence>
<dbReference type="PANTHER" id="PTHR28004:SF2">
    <property type="entry name" value="D-SERINE DEHYDRATASE"/>
    <property type="match status" value="1"/>
</dbReference>
<organism evidence="4 5">
    <name type="scientific">Plebeiibacterium sediminum</name>
    <dbReference type="NCBI Taxonomy" id="2992112"/>
    <lineage>
        <taxon>Bacteria</taxon>
        <taxon>Pseudomonadati</taxon>
        <taxon>Bacteroidota</taxon>
        <taxon>Bacteroidia</taxon>
        <taxon>Marinilabiliales</taxon>
        <taxon>Marinilabiliaceae</taxon>
        <taxon>Plebeiibacterium</taxon>
    </lineage>
</organism>
<protein>
    <submittedName>
        <fullName evidence="4">Alanine racemase</fullName>
        <ecNumber evidence="4">5.1.1.1</ecNumber>
    </submittedName>
</protein>
<dbReference type="InterPro" id="IPR029066">
    <property type="entry name" value="PLP-binding_barrel"/>
</dbReference>
<name>A0AAE3M2I2_9BACT</name>
<dbReference type="AlphaFoldDB" id="A0AAE3M2I2"/>
<dbReference type="GO" id="GO:0036088">
    <property type="term" value="P:D-serine catabolic process"/>
    <property type="evidence" value="ECO:0007669"/>
    <property type="project" value="TreeGrafter"/>
</dbReference>
<gene>
    <name evidence="4" type="ORF">OM075_05440</name>
</gene>
<comment type="similarity">
    <text evidence="1">Belongs to the DSD1 family.</text>
</comment>
<dbReference type="Gene3D" id="3.20.20.10">
    <property type="entry name" value="Alanine racemase"/>
    <property type="match status" value="1"/>
</dbReference>
<keyword evidence="2" id="KW-0456">Lyase</keyword>
<evidence type="ECO:0000313" key="5">
    <source>
        <dbReference type="Proteomes" id="UP001209229"/>
    </source>
</evidence>
<dbReference type="PANTHER" id="PTHR28004">
    <property type="entry name" value="ZGC:162816-RELATED"/>
    <property type="match status" value="1"/>
</dbReference>
<dbReference type="InterPro" id="IPR026956">
    <property type="entry name" value="D-ser_dehydrat-like_dom"/>
</dbReference>